<evidence type="ECO:0000259" key="1">
    <source>
        <dbReference type="Pfam" id="PF13354"/>
    </source>
</evidence>
<sequence>MSAHPAYRPAYVGDGGLLDVAEAIAADWAALGVRGSFLARSIDTGEQLGFDVDEPVPLASVVKVPLALVALDRIATGNLDAARQVTVDPATSSVGPTGLAAFRHPATVAVGDLLLLMLSVSDNAAAEALLDLVEVEEVDARLRAWGCPGLRVRHRLNRMYECAAGAVGDDFSPALELAIHDDRSGRHTIETLDPAHANIGTATSLVDLLQRVWRDEIAHPDATAELRRLMETQVFTHRLASDLRADTLRVSGKTGTFLHLRHEIGVVESESGDRVAVAALTRSDRRAGLAPDIDLAIGIGARQAFEALRRRGGGQSVTPGHGSRRPWS</sequence>
<feature type="domain" description="Beta-lactamase class A catalytic" evidence="1">
    <location>
        <begin position="37"/>
        <end position="281"/>
    </location>
</feature>
<dbReference type="EMBL" id="BAAAUF010000017">
    <property type="protein sequence ID" value="GAA3039004.1"/>
    <property type="molecule type" value="Genomic_DNA"/>
</dbReference>
<organism evidence="2 3">
    <name type="scientific">Streptomyces glomeratus</name>
    <dbReference type="NCBI Taxonomy" id="284452"/>
    <lineage>
        <taxon>Bacteria</taxon>
        <taxon>Bacillati</taxon>
        <taxon>Actinomycetota</taxon>
        <taxon>Actinomycetes</taxon>
        <taxon>Kitasatosporales</taxon>
        <taxon>Streptomycetaceae</taxon>
        <taxon>Streptomyces</taxon>
    </lineage>
</organism>
<dbReference type="InterPro" id="IPR000871">
    <property type="entry name" value="Beta-lactam_class-A"/>
</dbReference>
<keyword evidence="3" id="KW-1185">Reference proteome</keyword>
<comment type="caution">
    <text evidence="2">The sequence shown here is derived from an EMBL/GenBank/DDBJ whole genome shotgun (WGS) entry which is preliminary data.</text>
</comment>
<dbReference type="PANTHER" id="PTHR35333">
    <property type="entry name" value="BETA-LACTAMASE"/>
    <property type="match status" value="1"/>
</dbReference>
<evidence type="ECO:0000313" key="2">
    <source>
        <dbReference type="EMBL" id="GAA3039004.1"/>
    </source>
</evidence>
<dbReference type="PANTHER" id="PTHR35333:SF3">
    <property type="entry name" value="BETA-LACTAMASE-TYPE TRANSPEPTIDASE FOLD CONTAINING PROTEIN"/>
    <property type="match status" value="1"/>
</dbReference>
<dbReference type="Proteomes" id="UP001501532">
    <property type="component" value="Unassembled WGS sequence"/>
</dbReference>
<proteinExistence type="predicted"/>
<dbReference type="SUPFAM" id="SSF56601">
    <property type="entry name" value="beta-lactamase/transpeptidase-like"/>
    <property type="match status" value="1"/>
</dbReference>
<name>A0ABP6LE17_9ACTN</name>
<gene>
    <name evidence="2" type="ORF">GCM10010448_21790</name>
</gene>
<evidence type="ECO:0000313" key="3">
    <source>
        <dbReference type="Proteomes" id="UP001501532"/>
    </source>
</evidence>
<dbReference type="RefSeq" id="WP_234515441.1">
    <property type="nucleotide sequence ID" value="NZ_BAAAUF010000017.1"/>
</dbReference>
<dbReference type="Gene3D" id="3.40.710.10">
    <property type="entry name" value="DD-peptidase/beta-lactamase superfamily"/>
    <property type="match status" value="1"/>
</dbReference>
<dbReference type="Pfam" id="PF13354">
    <property type="entry name" value="Beta-lactamase2"/>
    <property type="match status" value="1"/>
</dbReference>
<protein>
    <submittedName>
        <fullName evidence="2">Serine hydrolase</fullName>
    </submittedName>
</protein>
<dbReference type="GO" id="GO:0016787">
    <property type="term" value="F:hydrolase activity"/>
    <property type="evidence" value="ECO:0007669"/>
    <property type="project" value="UniProtKB-KW"/>
</dbReference>
<dbReference type="InterPro" id="IPR012338">
    <property type="entry name" value="Beta-lactam/transpept-like"/>
</dbReference>
<reference evidence="3" key="1">
    <citation type="journal article" date="2019" name="Int. J. Syst. Evol. Microbiol.">
        <title>The Global Catalogue of Microorganisms (GCM) 10K type strain sequencing project: providing services to taxonomists for standard genome sequencing and annotation.</title>
        <authorList>
            <consortium name="The Broad Institute Genomics Platform"/>
            <consortium name="The Broad Institute Genome Sequencing Center for Infectious Disease"/>
            <person name="Wu L."/>
            <person name="Ma J."/>
        </authorList>
    </citation>
    <scope>NUCLEOTIDE SEQUENCE [LARGE SCALE GENOMIC DNA]</scope>
    <source>
        <strain evidence="3">JCM 9091</strain>
    </source>
</reference>
<keyword evidence="2" id="KW-0378">Hydrolase</keyword>
<dbReference type="InterPro" id="IPR045155">
    <property type="entry name" value="Beta-lactam_cat"/>
</dbReference>
<accession>A0ABP6LE17</accession>